<evidence type="ECO:0000313" key="1">
    <source>
        <dbReference type="EMBL" id="QZE14902.1"/>
    </source>
</evidence>
<organism evidence="1 2">
    <name type="scientific">Halosquirtibacter laminarini</name>
    <dbReference type="NCBI Taxonomy" id="3374600"/>
    <lineage>
        <taxon>Bacteria</taxon>
        <taxon>Pseudomonadati</taxon>
        <taxon>Bacteroidota</taxon>
        <taxon>Bacteroidia</taxon>
        <taxon>Marinilabiliales</taxon>
        <taxon>Prolixibacteraceae</taxon>
        <taxon>Halosquirtibacter</taxon>
    </lineage>
</organism>
<name>A0AC61NGY9_9BACT</name>
<evidence type="ECO:0000313" key="2">
    <source>
        <dbReference type="Proteomes" id="UP000826212"/>
    </source>
</evidence>
<protein>
    <submittedName>
        <fullName evidence="1">Thiamine-binding protein</fullName>
    </submittedName>
</protein>
<gene>
    <name evidence="1" type="ORF">K4L44_03430</name>
</gene>
<accession>A0AC61NGY9</accession>
<dbReference type="EMBL" id="CP081303">
    <property type="protein sequence ID" value="QZE14902.1"/>
    <property type="molecule type" value="Genomic_DNA"/>
</dbReference>
<keyword evidence="2" id="KW-1185">Reference proteome</keyword>
<proteinExistence type="predicted"/>
<sequence>MSNPMNPIVNVAVQVLPRSKSKDTYELVDEAIRIIDQSGLKYRVTPFETVIEGEYDSIMDIVKKVQLACYNAGAESAMTYIKIQSNSKAPVRISDKMNKYD</sequence>
<reference evidence="1" key="1">
    <citation type="submission" date="2021-08" db="EMBL/GenBank/DDBJ databases">
        <title>Novel anaerobic bacterium isolated from sea squirt in East Sea, Republic of Korea.</title>
        <authorList>
            <person name="Nguyen T.H."/>
            <person name="Li Z."/>
            <person name="Lee Y.-J."/>
            <person name="Ko J."/>
            <person name="Kim S.-G."/>
        </authorList>
    </citation>
    <scope>NUCLEOTIDE SEQUENCE</scope>
    <source>
        <strain evidence="1">KCTC 25031</strain>
    </source>
</reference>
<dbReference type="Proteomes" id="UP000826212">
    <property type="component" value="Chromosome"/>
</dbReference>